<dbReference type="Gene3D" id="1.25.40.10">
    <property type="entry name" value="Tetratricopeptide repeat domain"/>
    <property type="match status" value="2"/>
</dbReference>
<dbReference type="PROSITE" id="PS50005">
    <property type="entry name" value="TPR"/>
    <property type="match status" value="1"/>
</dbReference>
<accession>A0ABP8CC11</accession>
<organism evidence="3 4">
    <name type="scientific">Actinomadura meridiana</name>
    <dbReference type="NCBI Taxonomy" id="559626"/>
    <lineage>
        <taxon>Bacteria</taxon>
        <taxon>Bacillati</taxon>
        <taxon>Actinomycetota</taxon>
        <taxon>Actinomycetes</taxon>
        <taxon>Streptosporangiales</taxon>
        <taxon>Thermomonosporaceae</taxon>
        <taxon>Actinomadura</taxon>
    </lineage>
</organism>
<feature type="repeat" description="TPR" evidence="1">
    <location>
        <begin position="209"/>
        <end position="242"/>
    </location>
</feature>
<evidence type="ECO:0000256" key="2">
    <source>
        <dbReference type="SAM" id="MobiDB-lite"/>
    </source>
</evidence>
<feature type="region of interest" description="Disordered" evidence="2">
    <location>
        <begin position="34"/>
        <end position="54"/>
    </location>
</feature>
<protein>
    <submittedName>
        <fullName evidence="3">Tetratricopeptide repeat protein</fullName>
    </submittedName>
</protein>
<dbReference type="SUPFAM" id="SSF48452">
    <property type="entry name" value="TPR-like"/>
    <property type="match status" value="2"/>
</dbReference>
<dbReference type="EMBL" id="BAABAS010000018">
    <property type="protein sequence ID" value="GAA4237368.1"/>
    <property type="molecule type" value="Genomic_DNA"/>
</dbReference>
<evidence type="ECO:0000256" key="1">
    <source>
        <dbReference type="PROSITE-ProRule" id="PRU00339"/>
    </source>
</evidence>
<keyword evidence="1" id="KW-0802">TPR repeat</keyword>
<sequence length="408" mass="43627">MFRPPTPRPLIVGISVAGLVAALTFGAAVAPARPSGTSAAARPGTAGAPAAGLQRRLREQPRDAAAWASLGAAYVEEARVTGNTAYYPKADDVLRRSLTEEAGNAVALAGLGTLAAARHDFHGALRYADLALGADPYGQRAAAVRVDALVELGRYPDALAAARTADARRPGIPIFTRLAYVRELRGETGEARRVLNLARRSATERRDLAYIATQLGELARNDGDLVRADREYAEALRVSPGHLPALDGRARVRAARGDVRGALADRAELVRRLPIPEYLSEYGALLESAGRPDDAKRQYAVASAWARIARAHGVDADLETALFEADHGDPKESLRAARAEYVRRCPGAAVRQCGVHAADALAWALHVNRRDAEALRYARQATATGYRNPRFQRHLGAIEKSLARGGTP</sequence>
<dbReference type="InterPro" id="IPR019734">
    <property type="entry name" value="TPR_rpt"/>
</dbReference>
<gene>
    <name evidence="3" type="ORF">GCM10022254_49220</name>
</gene>
<dbReference type="InterPro" id="IPR011990">
    <property type="entry name" value="TPR-like_helical_dom_sf"/>
</dbReference>
<name>A0ABP8CC11_9ACTN</name>
<reference evidence="4" key="1">
    <citation type="journal article" date="2019" name="Int. J. Syst. Evol. Microbiol.">
        <title>The Global Catalogue of Microorganisms (GCM) 10K type strain sequencing project: providing services to taxonomists for standard genome sequencing and annotation.</title>
        <authorList>
            <consortium name="The Broad Institute Genomics Platform"/>
            <consortium name="The Broad Institute Genome Sequencing Center for Infectious Disease"/>
            <person name="Wu L."/>
            <person name="Ma J."/>
        </authorList>
    </citation>
    <scope>NUCLEOTIDE SEQUENCE [LARGE SCALE GENOMIC DNA]</scope>
    <source>
        <strain evidence="4">JCM 17440</strain>
    </source>
</reference>
<dbReference type="RefSeq" id="WP_344900568.1">
    <property type="nucleotide sequence ID" value="NZ_BAABAS010000018.1"/>
</dbReference>
<dbReference type="Proteomes" id="UP001501710">
    <property type="component" value="Unassembled WGS sequence"/>
</dbReference>
<comment type="caution">
    <text evidence="3">The sequence shown here is derived from an EMBL/GenBank/DDBJ whole genome shotgun (WGS) entry which is preliminary data.</text>
</comment>
<evidence type="ECO:0000313" key="4">
    <source>
        <dbReference type="Proteomes" id="UP001501710"/>
    </source>
</evidence>
<proteinExistence type="predicted"/>
<feature type="compositionally biased region" description="Low complexity" evidence="2">
    <location>
        <begin position="35"/>
        <end position="52"/>
    </location>
</feature>
<evidence type="ECO:0000313" key="3">
    <source>
        <dbReference type="EMBL" id="GAA4237368.1"/>
    </source>
</evidence>
<keyword evidence="4" id="KW-1185">Reference proteome</keyword>